<keyword evidence="4 7" id="KW-0333">Golgi apparatus</keyword>
<dbReference type="AlphaFoldDB" id="A0AAV5CXR5"/>
<evidence type="ECO:0000256" key="4">
    <source>
        <dbReference type="ARBA" id="ARBA00023034"/>
    </source>
</evidence>
<dbReference type="InterPro" id="IPR004938">
    <property type="entry name" value="XG_FTase"/>
</dbReference>
<sequence>MDLKGNRAHSSPWRSVAPRRWWRRAAARPTLLVIAASVVGAALAAAVLFGARWTPSGGDGTWVSAGVRVVLNAVSDSGQQGAAARPLATVPDPSDRLLGGLLSPDLDDRSCLSRYGVAAYRRPSMHPLSSHLVSALRRYESLHRLCGPGTPAYSRAVQRLRAPTTNGSDPSSEECSYLVWTPTAGLGNQILSLTSAFLYALLTDRTLLLHRGGDDLDDVFCEPFPGSTWLLPTNNNDDASFPIRDMKRLTIGAPESLGSVLGRHDGSSSSAQQQQQPWMYVHLRHDYKAHDRLFFCDDVQAGLLRRVPWLVTMADNYFAPGLFLVPRFEAQLARMFPRRDAVFHHLGRYLFHPSNTVWGMVTRYHGSYFARAHERVGVQVRMFKWAPISVDELYAQILSCVHRENILPLPGISTAANTTTRWRNKAVVFASLYSDFSDRLRDLYGGDDKEEVVSVFQPSHLGAQHFGDRVQNQKAFAEMTLLSFADVAVTTAASTFGYVSQGLAGRRPWVLARPDHGKAPPPGAACRMAPTVEPCFHSPPNYDCRANARGDSGKTVRYIRHCDDFPQGVQLVE</sequence>
<dbReference type="GO" id="GO:0042546">
    <property type="term" value="P:cell wall biogenesis"/>
    <property type="evidence" value="ECO:0007669"/>
    <property type="project" value="InterPro"/>
</dbReference>
<reference evidence="8" key="1">
    <citation type="journal article" date="2018" name="DNA Res.">
        <title>Multiple hybrid de novo genome assembly of finger millet, an orphan allotetraploid crop.</title>
        <authorList>
            <person name="Hatakeyama M."/>
            <person name="Aluri S."/>
            <person name="Balachadran M.T."/>
            <person name="Sivarajan S.R."/>
            <person name="Patrignani A."/>
            <person name="Gruter S."/>
            <person name="Poveda L."/>
            <person name="Shimizu-Inatsugi R."/>
            <person name="Baeten J."/>
            <person name="Francoijs K.J."/>
            <person name="Nataraja K.N."/>
            <person name="Reddy Y.A.N."/>
            <person name="Phadnis S."/>
            <person name="Ravikumar R.L."/>
            <person name="Schlapbach R."/>
            <person name="Sreeman S.M."/>
            <person name="Shimizu K.K."/>
        </authorList>
    </citation>
    <scope>NUCLEOTIDE SEQUENCE</scope>
</reference>
<comment type="function">
    <text evidence="7">May be involved in cell wall biosynthesis.</text>
</comment>
<keyword evidence="3 7" id="KW-0808">Transferase</keyword>
<evidence type="ECO:0000256" key="3">
    <source>
        <dbReference type="ARBA" id="ARBA00022679"/>
    </source>
</evidence>
<dbReference type="GO" id="GO:0009969">
    <property type="term" value="P:xyloglucan biosynthetic process"/>
    <property type="evidence" value="ECO:0007669"/>
    <property type="project" value="TreeGrafter"/>
</dbReference>
<keyword evidence="2 7" id="KW-0328">Glycosyltransferase</keyword>
<evidence type="ECO:0000256" key="7">
    <source>
        <dbReference type="RuleBase" id="RU367004"/>
    </source>
</evidence>
<comment type="caution">
    <text evidence="8">The sequence shown here is derived from an EMBL/GenBank/DDBJ whole genome shotgun (WGS) entry which is preliminary data.</text>
</comment>
<accession>A0AAV5CXR5</accession>
<proteinExistence type="inferred from homology"/>
<dbReference type="GO" id="GO:0032580">
    <property type="term" value="C:Golgi cisterna membrane"/>
    <property type="evidence" value="ECO:0007669"/>
    <property type="project" value="UniProtKB-SubCell"/>
</dbReference>
<keyword evidence="6 7" id="KW-0961">Cell wall biogenesis/degradation</keyword>
<reference evidence="8" key="2">
    <citation type="submission" date="2021-12" db="EMBL/GenBank/DDBJ databases">
        <title>Resequencing data analysis of finger millet.</title>
        <authorList>
            <person name="Hatakeyama M."/>
            <person name="Aluri S."/>
            <person name="Balachadran M.T."/>
            <person name="Sivarajan S.R."/>
            <person name="Poveda L."/>
            <person name="Shimizu-Inatsugi R."/>
            <person name="Schlapbach R."/>
            <person name="Sreeman S.M."/>
            <person name="Shimizu K.K."/>
        </authorList>
    </citation>
    <scope>NUCLEOTIDE SEQUENCE</scope>
</reference>
<evidence type="ECO:0000256" key="1">
    <source>
        <dbReference type="ARBA" id="ARBA00010481"/>
    </source>
</evidence>
<comment type="similarity">
    <text evidence="1 7">Belongs to the glycosyltransferase 37 family.</text>
</comment>
<dbReference type="Gene3D" id="3.40.50.11340">
    <property type="match status" value="1"/>
</dbReference>
<protein>
    <recommendedName>
        <fullName evidence="7">Fucosyltransferase</fullName>
        <ecNumber evidence="7">2.4.1.-</ecNumber>
    </recommendedName>
</protein>
<dbReference type="EMBL" id="BQKI01000009">
    <property type="protein sequence ID" value="GJN02775.1"/>
    <property type="molecule type" value="Genomic_DNA"/>
</dbReference>
<evidence type="ECO:0000256" key="6">
    <source>
        <dbReference type="ARBA" id="ARBA00023316"/>
    </source>
</evidence>
<name>A0AAV5CXR5_ELECO</name>
<keyword evidence="5" id="KW-0325">Glycoprotein</keyword>
<dbReference type="EC" id="2.4.1.-" evidence="7"/>
<dbReference type="PANTHER" id="PTHR31889:SF35">
    <property type="entry name" value="FUCOSYLTRANSFERASE"/>
    <property type="match status" value="1"/>
</dbReference>
<gene>
    <name evidence="8" type="primary">ga20160</name>
    <name evidence="8" type="ORF">PR202_ga20160</name>
</gene>
<dbReference type="PANTHER" id="PTHR31889">
    <property type="entry name" value="FUCOSYLTRANSFERASE 2-RELATED"/>
    <property type="match status" value="1"/>
</dbReference>
<organism evidence="8 9">
    <name type="scientific">Eleusine coracana subsp. coracana</name>
    <dbReference type="NCBI Taxonomy" id="191504"/>
    <lineage>
        <taxon>Eukaryota</taxon>
        <taxon>Viridiplantae</taxon>
        <taxon>Streptophyta</taxon>
        <taxon>Embryophyta</taxon>
        <taxon>Tracheophyta</taxon>
        <taxon>Spermatophyta</taxon>
        <taxon>Magnoliopsida</taxon>
        <taxon>Liliopsida</taxon>
        <taxon>Poales</taxon>
        <taxon>Poaceae</taxon>
        <taxon>PACMAD clade</taxon>
        <taxon>Chloridoideae</taxon>
        <taxon>Cynodonteae</taxon>
        <taxon>Eleusininae</taxon>
        <taxon>Eleusine</taxon>
    </lineage>
</organism>
<dbReference type="GO" id="GO:0071555">
    <property type="term" value="P:cell wall organization"/>
    <property type="evidence" value="ECO:0007669"/>
    <property type="project" value="UniProtKB-UniRule"/>
</dbReference>
<comment type="subcellular location">
    <subcellularLocation>
        <location evidence="7">Golgi apparatus</location>
        <location evidence="7">Golgi stack membrane</location>
        <topology evidence="7">Single-pass type II membrane protein</topology>
    </subcellularLocation>
</comment>
<dbReference type="FunFam" id="3.40.50.11340:FF:000005">
    <property type="entry name" value="Galactoside 2-alpha-L-fucosyltransferase"/>
    <property type="match status" value="1"/>
</dbReference>
<dbReference type="Pfam" id="PF03254">
    <property type="entry name" value="XG_FTase"/>
    <property type="match status" value="1"/>
</dbReference>
<evidence type="ECO:0000256" key="5">
    <source>
        <dbReference type="ARBA" id="ARBA00023180"/>
    </source>
</evidence>
<evidence type="ECO:0000313" key="8">
    <source>
        <dbReference type="EMBL" id="GJN02775.1"/>
    </source>
</evidence>
<evidence type="ECO:0000256" key="2">
    <source>
        <dbReference type="ARBA" id="ARBA00022676"/>
    </source>
</evidence>
<keyword evidence="9" id="KW-1185">Reference proteome</keyword>
<dbReference type="GO" id="GO:0008107">
    <property type="term" value="F:galactoside 2-alpha-L-fucosyltransferase activity"/>
    <property type="evidence" value="ECO:0007669"/>
    <property type="project" value="InterPro"/>
</dbReference>
<evidence type="ECO:0000313" key="9">
    <source>
        <dbReference type="Proteomes" id="UP001054889"/>
    </source>
</evidence>
<dbReference type="Proteomes" id="UP001054889">
    <property type="component" value="Unassembled WGS sequence"/>
</dbReference>